<dbReference type="Proteomes" id="UP000604046">
    <property type="component" value="Unassembled WGS sequence"/>
</dbReference>
<name>A0A812Q4N0_9DINO</name>
<protein>
    <submittedName>
        <fullName evidence="3">Uncharacterized protein</fullName>
    </submittedName>
</protein>
<reference evidence="3" key="1">
    <citation type="submission" date="2021-02" db="EMBL/GenBank/DDBJ databases">
        <authorList>
            <person name="Dougan E. K."/>
            <person name="Rhodes N."/>
            <person name="Thang M."/>
            <person name="Chan C."/>
        </authorList>
    </citation>
    <scope>NUCLEOTIDE SEQUENCE</scope>
</reference>
<sequence length="326" mass="34985">MFPWGNMTWEQMCQMQQQQMMMMMGNQSLPQSFLPGGNEARPPKRPVSEPVHASKKAKGDEDSADDSQQDAGCSPESPRTPPSQHESTSPDAKELTPPMIRKLLSIASDGENLSKSEASARLTELAKQAEQRSVSACGKPTLPATTLANQAEVGDPFFKVQQAAEARKAIQALTAAIADTAKKASGGQQSVQMHVRFVHPVGSAAQLRAKIEAFNGAPGPKVAVQPLDAESWMKPSASLWFAEKKGDARNCVFRLNIPNEGSSRKPQSISFQVAVGSRELTVKSSRALCSKFAGNLVMQFGPHSAISVPKVAAVGLDLDAFWGTRT</sequence>
<evidence type="ECO:0000313" key="4">
    <source>
        <dbReference type="Proteomes" id="UP000604046"/>
    </source>
</evidence>
<evidence type="ECO:0000313" key="3">
    <source>
        <dbReference type="EMBL" id="CAE7384142.1"/>
    </source>
</evidence>
<comment type="caution">
    <text evidence="3">The sequence shown here is derived from an EMBL/GenBank/DDBJ whole genome shotgun (WGS) entry which is preliminary data.</text>
</comment>
<dbReference type="AlphaFoldDB" id="A0A812Q4N0"/>
<accession>A0A812Q4N0</accession>
<feature type="region of interest" description="Disordered" evidence="1">
    <location>
        <begin position="28"/>
        <end position="96"/>
    </location>
</feature>
<gene>
    <name evidence="2" type="ORF">SNAT2548_LOCUS1720</name>
    <name evidence="3" type="ORF">SNAT2548_LOCUS20957</name>
</gene>
<organism evidence="3 4">
    <name type="scientific">Symbiodinium natans</name>
    <dbReference type="NCBI Taxonomy" id="878477"/>
    <lineage>
        <taxon>Eukaryota</taxon>
        <taxon>Sar</taxon>
        <taxon>Alveolata</taxon>
        <taxon>Dinophyceae</taxon>
        <taxon>Suessiales</taxon>
        <taxon>Symbiodiniaceae</taxon>
        <taxon>Symbiodinium</taxon>
    </lineage>
</organism>
<evidence type="ECO:0000313" key="2">
    <source>
        <dbReference type="EMBL" id="CAE6955341.1"/>
    </source>
</evidence>
<dbReference type="EMBL" id="CAJNDS010000099">
    <property type="protein sequence ID" value="CAE6955341.1"/>
    <property type="molecule type" value="Genomic_DNA"/>
</dbReference>
<keyword evidence="4" id="KW-1185">Reference proteome</keyword>
<evidence type="ECO:0000256" key="1">
    <source>
        <dbReference type="SAM" id="MobiDB-lite"/>
    </source>
</evidence>
<dbReference type="EMBL" id="CAJNDS010002230">
    <property type="protein sequence ID" value="CAE7384142.1"/>
    <property type="molecule type" value="Genomic_DNA"/>
</dbReference>
<proteinExistence type="predicted"/>